<dbReference type="PANTHER" id="PTHR11571">
    <property type="entry name" value="GLUTATHIONE S-TRANSFERASE"/>
    <property type="match status" value="1"/>
</dbReference>
<dbReference type="CDD" id="cd03192">
    <property type="entry name" value="GST_C_Sigma_like"/>
    <property type="match status" value="1"/>
</dbReference>
<dbReference type="SUPFAM" id="SSF52833">
    <property type="entry name" value="Thioredoxin-like"/>
    <property type="match status" value="1"/>
</dbReference>
<dbReference type="InterPro" id="IPR040079">
    <property type="entry name" value="Glutathione_S-Trfase"/>
</dbReference>
<evidence type="ECO:0000313" key="6">
    <source>
        <dbReference type="EMBL" id="WAR26001.1"/>
    </source>
</evidence>
<proteinExistence type="predicted"/>
<sequence length="181" mass="21172">MLTDNYLSRNYRAILLSEMPQHVLPVLEVDGKQLSQSLTICRYLAREFHLCGKTAWEQAKVEEIVDTMEDLRLEVAKWIYEKNETKKNEISEHLKEQVYPKFAKILETSLRGNEENDNSSGYLVGENLTLADLSVFETLTFPLTIHPSILDDHIELQQHRHRIKTHKRLSDYISNRPLRPV</sequence>
<feature type="domain" description="GST N-terminal" evidence="4">
    <location>
        <begin position="1"/>
        <end position="52"/>
    </location>
</feature>
<dbReference type="Pfam" id="PF14497">
    <property type="entry name" value="GST_C_3"/>
    <property type="match status" value="1"/>
</dbReference>
<accession>A0ABY7FZ37</accession>
<dbReference type="EC" id="2.5.1.18" evidence="1"/>
<dbReference type="InterPro" id="IPR050213">
    <property type="entry name" value="GST_superfamily"/>
</dbReference>
<protein>
    <recommendedName>
        <fullName evidence="1">glutathione transferase</fullName>
        <ecNumber evidence="1">2.5.1.18</ecNumber>
    </recommendedName>
</protein>
<dbReference type="PANTHER" id="PTHR11571:SF224">
    <property type="entry name" value="HEMATOPOIETIC PROSTAGLANDIN D SYNTHASE"/>
    <property type="match status" value="1"/>
</dbReference>
<evidence type="ECO:0000256" key="1">
    <source>
        <dbReference type="ARBA" id="ARBA00012452"/>
    </source>
</evidence>
<dbReference type="Gene3D" id="1.20.1050.10">
    <property type="match status" value="1"/>
</dbReference>
<evidence type="ECO:0000313" key="7">
    <source>
        <dbReference type="Proteomes" id="UP001164746"/>
    </source>
</evidence>
<dbReference type="SFLD" id="SFLDS00019">
    <property type="entry name" value="Glutathione_Transferase_(cytos"/>
    <property type="match status" value="1"/>
</dbReference>
<dbReference type="Proteomes" id="UP001164746">
    <property type="component" value="Chromosome 14"/>
</dbReference>
<dbReference type="InterPro" id="IPR004045">
    <property type="entry name" value="Glutathione_S-Trfase_N"/>
</dbReference>
<comment type="catalytic activity">
    <reaction evidence="3">
        <text>RX + glutathione = an S-substituted glutathione + a halide anion + H(+)</text>
        <dbReference type="Rhea" id="RHEA:16437"/>
        <dbReference type="ChEBI" id="CHEBI:15378"/>
        <dbReference type="ChEBI" id="CHEBI:16042"/>
        <dbReference type="ChEBI" id="CHEBI:17792"/>
        <dbReference type="ChEBI" id="CHEBI:57925"/>
        <dbReference type="ChEBI" id="CHEBI:90779"/>
        <dbReference type="EC" id="2.5.1.18"/>
    </reaction>
</comment>
<name>A0ABY7FZ37_MYAAR</name>
<dbReference type="EMBL" id="CP111025">
    <property type="protein sequence ID" value="WAR26001.1"/>
    <property type="molecule type" value="Genomic_DNA"/>
</dbReference>
<dbReference type="Pfam" id="PF02798">
    <property type="entry name" value="GST_N"/>
    <property type="match status" value="1"/>
</dbReference>
<feature type="domain" description="GST C-terminal" evidence="5">
    <location>
        <begin position="54"/>
        <end position="181"/>
    </location>
</feature>
<dbReference type="InterPro" id="IPR010987">
    <property type="entry name" value="Glutathione-S-Trfase_C-like"/>
</dbReference>
<dbReference type="SUPFAM" id="SSF47616">
    <property type="entry name" value="GST C-terminal domain-like"/>
    <property type="match status" value="1"/>
</dbReference>
<dbReference type="InterPro" id="IPR004046">
    <property type="entry name" value="GST_C"/>
</dbReference>
<evidence type="ECO:0000259" key="4">
    <source>
        <dbReference type="PROSITE" id="PS50404"/>
    </source>
</evidence>
<dbReference type="InterPro" id="IPR036249">
    <property type="entry name" value="Thioredoxin-like_sf"/>
</dbReference>
<gene>
    <name evidence="6" type="ORF">MAR_011705</name>
</gene>
<reference evidence="6" key="1">
    <citation type="submission" date="2022-11" db="EMBL/GenBank/DDBJ databases">
        <title>Centuries of genome instability and evolution in soft-shell clam transmissible cancer (bioRxiv).</title>
        <authorList>
            <person name="Hart S.F.M."/>
            <person name="Yonemitsu M.A."/>
            <person name="Giersch R.M."/>
            <person name="Beal B.F."/>
            <person name="Arriagada G."/>
            <person name="Davis B.W."/>
            <person name="Ostrander E.A."/>
            <person name="Goff S.P."/>
            <person name="Metzger M.J."/>
        </authorList>
    </citation>
    <scope>NUCLEOTIDE SEQUENCE</scope>
    <source>
        <strain evidence="6">MELC-2E11</strain>
        <tissue evidence="6">Siphon/mantle</tissue>
    </source>
</reference>
<dbReference type="PROSITE" id="PS50405">
    <property type="entry name" value="GST_CTER"/>
    <property type="match status" value="1"/>
</dbReference>
<evidence type="ECO:0000256" key="3">
    <source>
        <dbReference type="ARBA" id="ARBA00047960"/>
    </source>
</evidence>
<evidence type="ECO:0000256" key="2">
    <source>
        <dbReference type="ARBA" id="ARBA00022679"/>
    </source>
</evidence>
<dbReference type="PROSITE" id="PS50404">
    <property type="entry name" value="GST_NTER"/>
    <property type="match status" value="1"/>
</dbReference>
<evidence type="ECO:0000259" key="5">
    <source>
        <dbReference type="PROSITE" id="PS50405"/>
    </source>
</evidence>
<organism evidence="6 7">
    <name type="scientific">Mya arenaria</name>
    <name type="common">Soft-shell clam</name>
    <dbReference type="NCBI Taxonomy" id="6604"/>
    <lineage>
        <taxon>Eukaryota</taxon>
        <taxon>Metazoa</taxon>
        <taxon>Spiralia</taxon>
        <taxon>Lophotrochozoa</taxon>
        <taxon>Mollusca</taxon>
        <taxon>Bivalvia</taxon>
        <taxon>Autobranchia</taxon>
        <taxon>Heteroconchia</taxon>
        <taxon>Euheterodonta</taxon>
        <taxon>Imparidentia</taxon>
        <taxon>Neoheterodontei</taxon>
        <taxon>Myida</taxon>
        <taxon>Myoidea</taxon>
        <taxon>Myidae</taxon>
        <taxon>Mya</taxon>
    </lineage>
</organism>
<dbReference type="Gene3D" id="3.40.30.10">
    <property type="entry name" value="Glutaredoxin"/>
    <property type="match status" value="1"/>
</dbReference>
<keyword evidence="7" id="KW-1185">Reference proteome</keyword>
<dbReference type="InterPro" id="IPR036282">
    <property type="entry name" value="Glutathione-S-Trfase_C_sf"/>
</dbReference>
<keyword evidence="2" id="KW-0808">Transferase</keyword>